<dbReference type="InterPro" id="IPR050474">
    <property type="entry name" value="Hel308_SKI2-like"/>
</dbReference>
<dbReference type="Pfam" id="PF25453">
    <property type="entry name" value="DUF7898"/>
    <property type="match status" value="1"/>
</dbReference>
<evidence type="ECO:0000259" key="7">
    <source>
        <dbReference type="PROSITE" id="PS51192"/>
    </source>
</evidence>
<dbReference type="GO" id="GO:0043138">
    <property type="term" value="F:3'-5' DNA helicase activity"/>
    <property type="evidence" value="ECO:0007669"/>
    <property type="project" value="UniProtKB-EC"/>
</dbReference>
<sequence length="828" mass="91578">MKGMRGLLHTTSVEAANDRETTFAKTSVAGQKRSWSNHDAHSHSNSPSPGLPVQFKRASSLPAAPPRLAASRIADLHSPQGVSEYSQRRLIAATPSASCDPELDLAHPTYDLPKQLVHNFASLGIKQIYPWQKSCLKGPGLLTGTKNLVYCAPTGGGKSLVADLLMLKRILEEKGSKALLVLPYVALVQEKVRWLRNVVQGLRYPQDADVDDNKSIWRRRADEGTIRVVGFFGGGKVRATWQDFDIGVCTLEKANALVNTAIDDCSIPKLRAVVLDELHMIDDDHRGYLLELTATKLLSLEQSVQIIGMSATLPNMDLMAQWLNGHCYETRYRPVPIEEHLVYNGNIYDAGSTRSLIKTANQLHKSTATQGQAKPTRRIELSIHKEFRDPVLNSVVTLAHETAAAGFGALVFAGSRDVCEADARWISRVMPQPHELDVGLVDKRMDLLGELRSLNTGVDPAGLTSEERDLIAAAYDAGTILVCVATCSLAAGINLALLEVISIRLALSRESIQDYFSKSLLSHTHDPKFVEGCIASGLEEMTMMGFVTCDSDSMFAATQLGKAIVASAIDPDDGVFIHKELSRALQAFVMDGEMHILYTFTPVQEFGAAVNWQVFRNEMETLDESGLRVLRLLGIKPTTILKLAQGASLRETTQQERDQARVHRRFYLALQLRDLCNEVPIHVVARKYDVPRGTVQNLSQTCQGFAAGMIKFCEQMGWGVMAAALDHFSHRLMAGARTDLLALAQVTFIKSRTARVFWENGFRTIATIANADPMELLPVLMQAQPNKIRLKGKDNEKFEEKLLIKAKAISESANRLWRLQMQTEFDEE</sequence>
<comment type="caution">
    <text evidence="8">The sequence shown here is derived from an EMBL/GenBank/DDBJ whole genome shotgun (WGS) entry which is preliminary data.</text>
</comment>
<dbReference type="GO" id="GO:0005524">
    <property type="term" value="F:ATP binding"/>
    <property type="evidence" value="ECO:0007669"/>
    <property type="project" value="UniProtKB-KW"/>
</dbReference>
<dbReference type="Gene3D" id="1.10.3380.20">
    <property type="match status" value="1"/>
</dbReference>
<accession>A0A0P7BTK5</accession>
<dbReference type="EMBL" id="LKCW01000016">
    <property type="protein sequence ID" value="KPM44720.1"/>
    <property type="molecule type" value="Genomic_DNA"/>
</dbReference>
<keyword evidence="3" id="KW-0347">Helicase</keyword>
<dbReference type="GO" id="GO:0016787">
    <property type="term" value="F:hydrolase activity"/>
    <property type="evidence" value="ECO:0007669"/>
    <property type="project" value="UniProtKB-KW"/>
</dbReference>
<dbReference type="FunFam" id="1.10.3380.20:FF:000005">
    <property type="entry name" value="DNA-directed DNA polymerase theta, putative"/>
    <property type="match status" value="1"/>
</dbReference>
<dbReference type="PANTHER" id="PTHR47961">
    <property type="entry name" value="DNA POLYMERASE THETA, PUTATIVE (AFU_ORTHOLOGUE AFUA_1G05260)-RELATED"/>
    <property type="match status" value="1"/>
</dbReference>
<proteinExistence type="predicted"/>
<evidence type="ECO:0000256" key="2">
    <source>
        <dbReference type="ARBA" id="ARBA00022801"/>
    </source>
</evidence>
<dbReference type="SUPFAM" id="SSF52540">
    <property type="entry name" value="P-loop containing nucleoside triphosphate hydrolases"/>
    <property type="match status" value="2"/>
</dbReference>
<dbReference type="AlphaFoldDB" id="A0A0P7BTK5"/>
<dbReference type="InterPro" id="IPR011545">
    <property type="entry name" value="DEAD/DEAH_box_helicase_dom"/>
</dbReference>
<keyword evidence="2" id="KW-0378">Hydrolase</keyword>
<evidence type="ECO:0000256" key="4">
    <source>
        <dbReference type="ARBA" id="ARBA00022840"/>
    </source>
</evidence>
<evidence type="ECO:0000313" key="9">
    <source>
        <dbReference type="Proteomes" id="UP000050424"/>
    </source>
</evidence>
<dbReference type="PROSITE" id="PS51192">
    <property type="entry name" value="HELICASE_ATP_BIND_1"/>
    <property type="match status" value="1"/>
</dbReference>
<dbReference type="InterPro" id="IPR057220">
    <property type="entry name" value="DUF7898"/>
</dbReference>
<dbReference type="GO" id="GO:0003676">
    <property type="term" value="F:nucleic acid binding"/>
    <property type="evidence" value="ECO:0007669"/>
    <property type="project" value="InterPro"/>
</dbReference>
<dbReference type="OrthoDB" id="2320933at2759"/>
<dbReference type="InterPro" id="IPR014001">
    <property type="entry name" value="Helicase_ATP-bd"/>
</dbReference>
<dbReference type="Gene3D" id="3.40.50.300">
    <property type="entry name" value="P-loop containing nucleotide triphosphate hydrolases"/>
    <property type="match status" value="2"/>
</dbReference>
<dbReference type="STRING" id="78410.A0A0P7BTK5"/>
<dbReference type="Pfam" id="PF20470">
    <property type="entry name" value="HTH_61"/>
    <property type="match status" value="1"/>
</dbReference>
<organism evidence="8 9">
    <name type="scientific">Neonectria ditissima</name>
    <dbReference type="NCBI Taxonomy" id="78410"/>
    <lineage>
        <taxon>Eukaryota</taxon>
        <taxon>Fungi</taxon>
        <taxon>Dikarya</taxon>
        <taxon>Ascomycota</taxon>
        <taxon>Pezizomycotina</taxon>
        <taxon>Sordariomycetes</taxon>
        <taxon>Hypocreomycetidae</taxon>
        <taxon>Hypocreales</taxon>
        <taxon>Nectriaceae</taxon>
        <taxon>Neonectria</taxon>
    </lineage>
</organism>
<dbReference type="Pfam" id="PF00270">
    <property type="entry name" value="DEAD"/>
    <property type="match status" value="1"/>
</dbReference>
<dbReference type="SUPFAM" id="SSF158702">
    <property type="entry name" value="Sec63 N-terminal domain-like"/>
    <property type="match status" value="1"/>
</dbReference>
<feature type="domain" description="Helicase ATP-binding" evidence="7">
    <location>
        <begin position="139"/>
        <end position="331"/>
    </location>
</feature>
<reference evidence="8 9" key="1">
    <citation type="submission" date="2015-09" db="EMBL/GenBank/DDBJ databases">
        <title>Draft genome of a European isolate of the apple canker pathogen Neonectria ditissima.</title>
        <authorList>
            <person name="Gomez-Cortecero A."/>
            <person name="Harrison R.J."/>
            <person name="Armitage A.D."/>
        </authorList>
    </citation>
    <scope>NUCLEOTIDE SEQUENCE [LARGE SCALE GENOMIC DNA]</scope>
    <source>
        <strain evidence="8 9">R09/05</strain>
    </source>
</reference>
<evidence type="ECO:0000256" key="5">
    <source>
        <dbReference type="ARBA" id="ARBA00048988"/>
    </source>
</evidence>
<dbReference type="SMART" id="SM00487">
    <property type="entry name" value="DEXDc"/>
    <property type="match status" value="1"/>
</dbReference>
<dbReference type="InterPro" id="IPR027417">
    <property type="entry name" value="P-loop_NTPase"/>
</dbReference>
<evidence type="ECO:0000256" key="1">
    <source>
        <dbReference type="ARBA" id="ARBA00022741"/>
    </source>
</evidence>
<comment type="catalytic activity">
    <reaction evidence="5">
        <text>ATP + H2O = ADP + phosphate + H(+)</text>
        <dbReference type="Rhea" id="RHEA:13065"/>
        <dbReference type="ChEBI" id="CHEBI:15377"/>
        <dbReference type="ChEBI" id="CHEBI:15378"/>
        <dbReference type="ChEBI" id="CHEBI:30616"/>
        <dbReference type="ChEBI" id="CHEBI:43474"/>
        <dbReference type="ChEBI" id="CHEBI:456216"/>
        <dbReference type="EC" id="5.6.2.4"/>
    </reaction>
</comment>
<protein>
    <recommendedName>
        <fullName evidence="7">Helicase ATP-binding domain-containing protein</fullName>
    </recommendedName>
</protein>
<feature type="region of interest" description="Disordered" evidence="6">
    <location>
        <begin position="1"/>
        <end position="56"/>
    </location>
</feature>
<dbReference type="CDD" id="cd18026">
    <property type="entry name" value="DEXHc_POLQ-like"/>
    <property type="match status" value="1"/>
</dbReference>
<name>A0A0P7BTK5_9HYPO</name>
<dbReference type="InterPro" id="IPR048960">
    <property type="entry name" value="POLQ-like_helical"/>
</dbReference>
<evidence type="ECO:0000256" key="3">
    <source>
        <dbReference type="ARBA" id="ARBA00022806"/>
    </source>
</evidence>
<dbReference type="Pfam" id="PF21099">
    <property type="entry name" value="POLQ_helical"/>
    <property type="match status" value="1"/>
</dbReference>
<keyword evidence="1" id="KW-0547">Nucleotide-binding</keyword>
<keyword evidence="4" id="KW-0067">ATP-binding</keyword>
<evidence type="ECO:0000256" key="6">
    <source>
        <dbReference type="SAM" id="MobiDB-lite"/>
    </source>
</evidence>
<evidence type="ECO:0000313" key="8">
    <source>
        <dbReference type="EMBL" id="KPM44720.1"/>
    </source>
</evidence>
<gene>
    <name evidence="8" type="ORF">AK830_g1838</name>
</gene>
<keyword evidence="9" id="KW-1185">Reference proteome</keyword>
<dbReference type="PANTHER" id="PTHR47961:SF6">
    <property type="entry name" value="DNA-DIRECTED DNA POLYMERASE"/>
    <property type="match status" value="1"/>
</dbReference>
<dbReference type="InterPro" id="IPR046931">
    <property type="entry name" value="HTH_61"/>
</dbReference>
<dbReference type="Proteomes" id="UP000050424">
    <property type="component" value="Unassembled WGS sequence"/>
</dbReference>